<evidence type="ECO:0000256" key="4">
    <source>
        <dbReference type="ARBA" id="ARBA00023002"/>
    </source>
</evidence>
<evidence type="ECO:0000256" key="3">
    <source>
        <dbReference type="ARBA" id="ARBA00022964"/>
    </source>
</evidence>
<evidence type="ECO:0000259" key="7">
    <source>
        <dbReference type="SMART" id="SM00702"/>
    </source>
</evidence>
<dbReference type="SMART" id="SM00702">
    <property type="entry name" value="P4Hc"/>
    <property type="match status" value="1"/>
</dbReference>
<reference evidence="8 9" key="1">
    <citation type="journal article" date="2017" name="Genome Announc.">
        <title>Genome sequence of the saprophytic ascomycete Epicoccum nigrum ICMP 19927 strain isolated from New Zealand.</title>
        <authorList>
            <person name="Fokin M."/>
            <person name="Fleetwood D."/>
            <person name="Weir B.S."/>
            <person name="Villas-Boas S.G."/>
        </authorList>
    </citation>
    <scope>NUCLEOTIDE SEQUENCE [LARGE SCALE GENOMIC DNA]</scope>
    <source>
        <strain evidence="8 9">ICMP 19927</strain>
    </source>
</reference>
<organism evidence="8 9">
    <name type="scientific">Epicoccum nigrum</name>
    <name type="common">Soil fungus</name>
    <name type="synonym">Epicoccum purpurascens</name>
    <dbReference type="NCBI Taxonomy" id="105696"/>
    <lineage>
        <taxon>Eukaryota</taxon>
        <taxon>Fungi</taxon>
        <taxon>Dikarya</taxon>
        <taxon>Ascomycota</taxon>
        <taxon>Pezizomycotina</taxon>
        <taxon>Dothideomycetes</taxon>
        <taxon>Pleosporomycetidae</taxon>
        <taxon>Pleosporales</taxon>
        <taxon>Pleosporineae</taxon>
        <taxon>Didymellaceae</taxon>
        <taxon>Epicoccum</taxon>
    </lineage>
</organism>
<dbReference type="OMA" id="CAHCRIE"/>
<dbReference type="InterPro" id="IPR044862">
    <property type="entry name" value="Pro_4_hyd_alph_FE2OG_OXY"/>
</dbReference>
<feature type="chain" id="PRO_5013277105" description="Prolyl 4-hydroxylase alpha subunit domain-containing protein" evidence="6">
    <location>
        <begin position="20"/>
        <end position="263"/>
    </location>
</feature>
<keyword evidence="3" id="KW-0223">Dioxygenase</keyword>
<keyword evidence="9" id="KW-1185">Reference proteome</keyword>
<keyword evidence="4" id="KW-0560">Oxidoreductase</keyword>
<evidence type="ECO:0000256" key="6">
    <source>
        <dbReference type="SAM" id="SignalP"/>
    </source>
</evidence>
<dbReference type="Pfam" id="PF13640">
    <property type="entry name" value="2OG-FeII_Oxy_3"/>
    <property type="match status" value="1"/>
</dbReference>
<dbReference type="GO" id="GO:0004656">
    <property type="term" value="F:procollagen-proline 4-dioxygenase activity"/>
    <property type="evidence" value="ECO:0007669"/>
    <property type="project" value="TreeGrafter"/>
</dbReference>
<sequence>MLPNVNLLPLALLLTLASATTTSTNTTCPPHDYTTHILSLSPLVVYIPNFLTRSETTHLQLLSAGKFSPSQIADTSGQQHLANTRTSQSASLSSDNEVVRCIEQRALDFQGFDVQRERLEPLQLVQYSASHEFHSHTDWFTSPAQTTRQHGGNRVSSFFVYVHASDDLVGGGTRFPLLDAPASERWCGWLDCDAETEDGVVFRPVEGNAVFWRNDARGGSKGPFVGDGRVVHAGLPVQRGRKVGMNVWTREGALDESVRGGGV</sequence>
<accession>A0A1Y2LK42</accession>
<dbReference type="AlphaFoldDB" id="A0A1Y2LK42"/>
<evidence type="ECO:0000313" key="9">
    <source>
        <dbReference type="Proteomes" id="UP000193240"/>
    </source>
</evidence>
<gene>
    <name evidence="8" type="ORF">B5807_11005</name>
</gene>
<dbReference type="GO" id="GO:0031418">
    <property type="term" value="F:L-ascorbic acid binding"/>
    <property type="evidence" value="ECO:0007669"/>
    <property type="project" value="InterPro"/>
</dbReference>
<dbReference type="EMBL" id="KZ107858">
    <property type="protein sequence ID" value="OSS44251.1"/>
    <property type="molecule type" value="Genomic_DNA"/>
</dbReference>
<dbReference type="PANTHER" id="PTHR10869">
    <property type="entry name" value="PROLYL 4-HYDROXYLASE ALPHA SUBUNIT"/>
    <property type="match status" value="1"/>
</dbReference>
<feature type="domain" description="Prolyl 4-hydroxylase alpha subunit" evidence="7">
    <location>
        <begin position="42"/>
        <end position="250"/>
    </location>
</feature>
<protein>
    <recommendedName>
        <fullName evidence="7">Prolyl 4-hydroxylase alpha subunit domain-containing protein</fullName>
    </recommendedName>
</protein>
<dbReference type="GO" id="GO:0005506">
    <property type="term" value="F:iron ion binding"/>
    <property type="evidence" value="ECO:0007669"/>
    <property type="project" value="InterPro"/>
</dbReference>
<comment type="cofactor">
    <cofactor evidence="1">
        <name>L-ascorbate</name>
        <dbReference type="ChEBI" id="CHEBI:38290"/>
    </cofactor>
</comment>
<keyword evidence="5" id="KW-0408">Iron</keyword>
<dbReference type="GO" id="GO:0005783">
    <property type="term" value="C:endoplasmic reticulum"/>
    <property type="evidence" value="ECO:0007669"/>
    <property type="project" value="TreeGrafter"/>
</dbReference>
<dbReference type="Gene3D" id="2.60.120.620">
    <property type="entry name" value="q2cbj1_9rhob like domain"/>
    <property type="match status" value="1"/>
</dbReference>
<evidence type="ECO:0000256" key="5">
    <source>
        <dbReference type="ARBA" id="ARBA00023004"/>
    </source>
</evidence>
<evidence type="ECO:0000313" key="8">
    <source>
        <dbReference type="EMBL" id="OSS44251.1"/>
    </source>
</evidence>
<evidence type="ECO:0000256" key="2">
    <source>
        <dbReference type="ARBA" id="ARBA00022723"/>
    </source>
</evidence>
<name>A0A1Y2LK42_EPING</name>
<dbReference type="Proteomes" id="UP000193240">
    <property type="component" value="Unassembled WGS sequence"/>
</dbReference>
<dbReference type="InterPro" id="IPR006620">
    <property type="entry name" value="Pro_4_hyd_alph"/>
</dbReference>
<dbReference type="STRING" id="105696.A0A1Y2LK42"/>
<dbReference type="PANTHER" id="PTHR10869:SF246">
    <property type="entry name" value="TRANSMEMBRANE PROLYL 4-HYDROXYLASE"/>
    <property type="match status" value="1"/>
</dbReference>
<proteinExistence type="predicted"/>
<keyword evidence="2" id="KW-0479">Metal-binding</keyword>
<dbReference type="InParanoid" id="A0A1Y2LK42"/>
<feature type="signal peptide" evidence="6">
    <location>
        <begin position="1"/>
        <end position="19"/>
    </location>
</feature>
<dbReference type="InterPro" id="IPR045054">
    <property type="entry name" value="P4HA-like"/>
</dbReference>
<evidence type="ECO:0000256" key="1">
    <source>
        <dbReference type="ARBA" id="ARBA00001961"/>
    </source>
</evidence>
<keyword evidence="6" id="KW-0732">Signal</keyword>